<accession>A0A1F6LRJ5</accession>
<feature type="binding site" evidence="8">
    <location>
        <position position="124"/>
    </location>
    <ligand>
        <name>Fe cation</name>
        <dbReference type="ChEBI" id="CHEBI:24875"/>
    </ligand>
</feature>
<reference evidence="10 11" key="1">
    <citation type="journal article" date="2016" name="Nat. Commun.">
        <title>Thousands of microbial genomes shed light on interconnected biogeochemical processes in an aquifer system.</title>
        <authorList>
            <person name="Anantharaman K."/>
            <person name="Brown C.T."/>
            <person name="Hug L.A."/>
            <person name="Sharon I."/>
            <person name="Castelle C.J."/>
            <person name="Probst A.J."/>
            <person name="Thomas B.C."/>
            <person name="Singh A."/>
            <person name="Wilkins M.J."/>
            <person name="Karaoz U."/>
            <person name="Brodie E.L."/>
            <person name="Williams K.H."/>
            <person name="Hubbard S.S."/>
            <person name="Banfield J.F."/>
        </authorList>
    </citation>
    <scope>NUCLEOTIDE SEQUENCE [LARGE SCALE GENOMIC DNA]</scope>
</reference>
<dbReference type="Pfam" id="PF00814">
    <property type="entry name" value="TsaD"/>
    <property type="match status" value="1"/>
</dbReference>
<dbReference type="NCBIfam" id="TIGR03723">
    <property type="entry name" value="T6A_TsaD_YgjD"/>
    <property type="match status" value="1"/>
</dbReference>
<dbReference type="InterPro" id="IPR022450">
    <property type="entry name" value="TsaD"/>
</dbReference>
<gene>
    <name evidence="8" type="primary">tsaD</name>
    <name evidence="10" type="ORF">A2848_01580</name>
</gene>
<organism evidence="10 11">
    <name type="scientific">Candidatus Magasanikbacteria bacterium RIFCSPHIGHO2_01_FULL_50_8</name>
    <dbReference type="NCBI Taxonomy" id="1798674"/>
    <lineage>
        <taxon>Bacteria</taxon>
        <taxon>Candidatus Magasanikiibacteriota</taxon>
    </lineage>
</organism>
<keyword evidence="3 8" id="KW-0819">tRNA processing</keyword>
<feature type="binding site" evidence="8">
    <location>
        <position position="314"/>
    </location>
    <ligand>
        <name>Fe cation</name>
        <dbReference type="ChEBI" id="CHEBI:24875"/>
    </ligand>
</feature>
<dbReference type="Gene3D" id="3.30.420.40">
    <property type="match status" value="2"/>
</dbReference>
<proteinExistence type="inferred from homology"/>
<feature type="binding site" evidence="8">
    <location>
        <position position="180"/>
    </location>
    <ligand>
        <name>substrate</name>
    </ligand>
</feature>
<evidence type="ECO:0000256" key="7">
    <source>
        <dbReference type="ARBA" id="ARBA00048117"/>
    </source>
</evidence>
<dbReference type="PANTHER" id="PTHR11735:SF6">
    <property type="entry name" value="TRNA N6-ADENOSINE THREONYLCARBAMOYLTRANSFERASE, MITOCHONDRIAL"/>
    <property type="match status" value="1"/>
</dbReference>
<comment type="cofactor">
    <cofactor evidence="8">
        <name>Fe(2+)</name>
        <dbReference type="ChEBI" id="CHEBI:29033"/>
    </cofactor>
    <text evidence="8">Binds 1 Fe(2+) ion per subunit.</text>
</comment>
<dbReference type="GO" id="GO:0005506">
    <property type="term" value="F:iron ion binding"/>
    <property type="evidence" value="ECO:0007669"/>
    <property type="project" value="UniProtKB-UniRule"/>
</dbReference>
<dbReference type="AlphaFoldDB" id="A0A1F6LRJ5"/>
<dbReference type="PRINTS" id="PR00789">
    <property type="entry name" value="OSIALOPTASE"/>
</dbReference>
<evidence type="ECO:0000256" key="1">
    <source>
        <dbReference type="ARBA" id="ARBA00022490"/>
    </source>
</evidence>
<evidence type="ECO:0000256" key="2">
    <source>
        <dbReference type="ARBA" id="ARBA00022679"/>
    </source>
</evidence>
<protein>
    <recommendedName>
        <fullName evidence="8">tRNA N6-adenosine threonylcarbamoyltransferase</fullName>
        <ecNumber evidence="8">2.3.1.234</ecNumber>
    </recommendedName>
    <alternativeName>
        <fullName evidence="8">N6-L-threonylcarbamoyladenine synthase</fullName>
        <shortName evidence="8">t(6)A synthase</shortName>
    </alternativeName>
    <alternativeName>
        <fullName evidence="8">t(6)A37 threonylcarbamoyladenosine biosynthesis protein TsaD</fullName>
    </alternativeName>
    <alternativeName>
        <fullName evidence="8">tRNA threonylcarbamoyladenosine biosynthesis protein TsaD</fullName>
    </alternativeName>
</protein>
<comment type="catalytic activity">
    <reaction evidence="7 8">
        <text>L-threonylcarbamoyladenylate + adenosine(37) in tRNA = N(6)-L-threonylcarbamoyladenosine(37) in tRNA + AMP + H(+)</text>
        <dbReference type="Rhea" id="RHEA:37059"/>
        <dbReference type="Rhea" id="RHEA-COMP:10162"/>
        <dbReference type="Rhea" id="RHEA-COMP:10163"/>
        <dbReference type="ChEBI" id="CHEBI:15378"/>
        <dbReference type="ChEBI" id="CHEBI:73682"/>
        <dbReference type="ChEBI" id="CHEBI:74411"/>
        <dbReference type="ChEBI" id="CHEBI:74418"/>
        <dbReference type="ChEBI" id="CHEBI:456215"/>
        <dbReference type="EC" id="2.3.1.234"/>
    </reaction>
</comment>
<dbReference type="EC" id="2.3.1.234" evidence="8"/>
<dbReference type="GO" id="GO:0061711">
    <property type="term" value="F:tRNA N(6)-L-threonylcarbamoyladenine synthase activity"/>
    <property type="evidence" value="ECO:0007669"/>
    <property type="project" value="UniProtKB-EC"/>
</dbReference>
<feature type="binding site" evidence="8">
    <location>
        <position position="286"/>
    </location>
    <ligand>
        <name>substrate</name>
    </ligand>
</feature>
<evidence type="ECO:0000256" key="8">
    <source>
        <dbReference type="HAMAP-Rule" id="MF_01445"/>
    </source>
</evidence>
<feature type="binding site" evidence="8">
    <location>
        <begin position="147"/>
        <end position="151"/>
    </location>
    <ligand>
        <name>substrate</name>
    </ligand>
</feature>
<evidence type="ECO:0000256" key="4">
    <source>
        <dbReference type="ARBA" id="ARBA00022723"/>
    </source>
</evidence>
<keyword evidence="4 8" id="KW-0479">Metal-binding</keyword>
<evidence type="ECO:0000259" key="9">
    <source>
        <dbReference type="Pfam" id="PF00814"/>
    </source>
</evidence>
<evidence type="ECO:0000256" key="6">
    <source>
        <dbReference type="ARBA" id="ARBA00023315"/>
    </source>
</evidence>
<sequence>MARMKILAIETSCDDTSVAVVEQRRGGRVRVLACVTASQIPIHRRYGGVVPEVAARAHAETLVPTIRETFAQLGKNPDRAMRQPPIDAVAVTCGPGLVTSLWVGVTAAKLFAREWGVPLFGVNHMAGHLFSSLIDRPLPAFPCLGLIVSGGHTELIWLSSATSWKKMSATRDDAAGEAFDKFAKLLGLPYPGGPEIARRAARGKKNAVAFPRPMIADVSLDFSFAGLKTAGRTWAESQKKLTPRLIADACASYQAAIVDVLIAKTMRAADEKKPKTILLGGGVATNDALRDALTAACATRKIALLIPEKKYTTDNAAMIGAAAFIAPRKFKASWRSLTANPSFEL</sequence>
<feature type="domain" description="Gcp-like" evidence="9">
    <location>
        <begin position="31"/>
        <end position="320"/>
    </location>
</feature>
<evidence type="ECO:0000313" key="10">
    <source>
        <dbReference type="EMBL" id="OGH61999.1"/>
    </source>
</evidence>
<keyword evidence="2 8" id="KW-0808">Transferase</keyword>
<comment type="function">
    <text evidence="8">Required for the formation of a threonylcarbamoyl group on adenosine at position 37 (t(6)A37) in tRNAs that read codons beginning with adenine. Is involved in the transfer of the threonylcarbamoyl moiety of threonylcarbamoyl-AMP (TC-AMP) to the N6 group of A37, together with TsaE and TsaB. TsaD likely plays a direct catalytic role in this reaction.</text>
</comment>
<keyword evidence="5 8" id="KW-0408">Iron</keyword>
<dbReference type="CDD" id="cd24133">
    <property type="entry name" value="ASKHA_NBD_TsaD_bac"/>
    <property type="match status" value="1"/>
</dbReference>
<dbReference type="FunFam" id="3.30.420.40:FF:000040">
    <property type="entry name" value="tRNA N6-adenosine threonylcarbamoyltransferase"/>
    <property type="match status" value="1"/>
</dbReference>
<dbReference type="NCBIfam" id="TIGR00329">
    <property type="entry name" value="gcp_kae1"/>
    <property type="match status" value="1"/>
</dbReference>
<dbReference type="InterPro" id="IPR000905">
    <property type="entry name" value="Gcp-like_dom"/>
</dbReference>
<evidence type="ECO:0000313" key="11">
    <source>
        <dbReference type="Proteomes" id="UP000176329"/>
    </source>
</evidence>
<dbReference type="Proteomes" id="UP000176329">
    <property type="component" value="Unassembled WGS sequence"/>
</dbReference>
<dbReference type="FunFam" id="3.30.420.40:FF:000012">
    <property type="entry name" value="tRNA N6-adenosine threonylcarbamoyltransferase"/>
    <property type="match status" value="1"/>
</dbReference>
<evidence type="ECO:0000256" key="5">
    <source>
        <dbReference type="ARBA" id="ARBA00023004"/>
    </source>
</evidence>
<evidence type="ECO:0000256" key="3">
    <source>
        <dbReference type="ARBA" id="ARBA00022694"/>
    </source>
</evidence>
<dbReference type="InterPro" id="IPR017861">
    <property type="entry name" value="KAE1/TsaD"/>
</dbReference>
<name>A0A1F6LRJ5_9BACT</name>
<dbReference type="GO" id="GO:0005737">
    <property type="term" value="C:cytoplasm"/>
    <property type="evidence" value="ECO:0007669"/>
    <property type="project" value="UniProtKB-SubCell"/>
</dbReference>
<comment type="caution">
    <text evidence="10">The sequence shown here is derived from an EMBL/GenBank/DDBJ whole genome shotgun (WGS) entry which is preliminary data.</text>
</comment>
<feature type="binding site" evidence="8">
    <location>
        <position position="128"/>
    </location>
    <ligand>
        <name>Fe cation</name>
        <dbReference type="ChEBI" id="CHEBI:24875"/>
    </ligand>
</feature>
<dbReference type="EMBL" id="MFPV01000026">
    <property type="protein sequence ID" value="OGH61999.1"/>
    <property type="molecule type" value="Genomic_DNA"/>
</dbReference>
<dbReference type="InterPro" id="IPR043129">
    <property type="entry name" value="ATPase_NBD"/>
</dbReference>
<comment type="similarity">
    <text evidence="8">Belongs to the KAE1 / TsaD family.</text>
</comment>
<comment type="subcellular location">
    <subcellularLocation>
        <location evidence="8">Cytoplasm</location>
    </subcellularLocation>
</comment>
<keyword evidence="1 8" id="KW-0963">Cytoplasm</keyword>
<keyword evidence="6 8" id="KW-0012">Acyltransferase</keyword>
<dbReference type="SUPFAM" id="SSF53067">
    <property type="entry name" value="Actin-like ATPase domain"/>
    <property type="match status" value="1"/>
</dbReference>
<feature type="binding site" evidence="8">
    <location>
        <position position="193"/>
    </location>
    <ligand>
        <name>substrate</name>
    </ligand>
</feature>
<dbReference type="GO" id="GO:0002949">
    <property type="term" value="P:tRNA threonylcarbamoyladenosine modification"/>
    <property type="evidence" value="ECO:0007669"/>
    <property type="project" value="UniProtKB-UniRule"/>
</dbReference>
<comment type="caution">
    <text evidence="8">Lacks conserved residue(s) required for the propagation of feature annotation.</text>
</comment>
<dbReference type="HAMAP" id="MF_01445">
    <property type="entry name" value="TsaD"/>
    <property type="match status" value="1"/>
</dbReference>
<dbReference type="PANTHER" id="PTHR11735">
    <property type="entry name" value="TRNA N6-ADENOSINE THREONYLCARBAMOYLTRANSFERASE"/>
    <property type="match status" value="1"/>
</dbReference>